<evidence type="ECO:0000313" key="2">
    <source>
        <dbReference type="EMBL" id="SVD87653.1"/>
    </source>
</evidence>
<name>A0A382YWT4_9ZZZZ</name>
<dbReference type="EMBL" id="UINC01179132">
    <property type="protein sequence ID" value="SVD87653.1"/>
    <property type="molecule type" value="Genomic_DNA"/>
</dbReference>
<accession>A0A382YWT4</accession>
<evidence type="ECO:0000256" key="1">
    <source>
        <dbReference type="SAM" id="Phobius"/>
    </source>
</evidence>
<dbReference type="AlphaFoldDB" id="A0A382YWT4"/>
<keyword evidence="1" id="KW-1133">Transmembrane helix</keyword>
<keyword evidence="1" id="KW-0812">Transmembrane</keyword>
<feature type="non-terminal residue" evidence="2">
    <location>
        <position position="92"/>
    </location>
</feature>
<proteinExistence type="predicted"/>
<feature type="non-terminal residue" evidence="2">
    <location>
        <position position="1"/>
    </location>
</feature>
<organism evidence="2">
    <name type="scientific">marine metagenome</name>
    <dbReference type="NCBI Taxonomy" id="408172"/>
    <lineage>
        <taxon>unclassified sequences</taxon>
        <taxon>metagenomes</taxon>
        <taxon>ecological metagenomes</taxon>
    </lineage>
</organism>
<sequence>MLNRRYIPAVTIASIIIIVLWKLVFTNLILARGDTLYYIYPYWEHRARTFLSGQIPLWNPYIFMGSPFLANPQAGVLYPPNWLLTPFNTTNV</sequence>
<keyword evidence="1" id="KW-0472">Membrane</keyword>
<protein>
    <submittedName>
        <fullName evidence="2">Uncharacterized protein</fullName>
    </submittedName>
</protein>
<feature type="transmembrane region" description="Helical" evidence="1">
    <location>
        <begin position="6"/>
        <end position="30"/>
    </location>
</feature>
<reference evidence="2" key="1">
    <citation type="submission" date="2018-05" db="EMBL/GenBank/DDBJ databases">
        <authorList>
            <person name="Lanie J.A."/>
            <person name="Ng W.-L."/>
            <person name="Kazmierczak K.M."/>
            <person name="Andrzejewski T.M."/>
            <person name="Davidsen T.M."/>
            <person name="Wayne K.J."/>
            <person name="Tettelin H."/>
            <person name="Glass J.I."/>
            <person name="Rusch D."/>
            <person name="Podicherti R."/>
            <person name="Tsui H.-C.T."/>
            <person name="Winkler M.E."/>
        </authorList>
    </citation>
    <scope>NUCLEOTIDE SEQUENCE</scope>
</reference>
<gene>
    <name evidence="2" type="ORF">METZ01_LOCUS440507</name>
</gene>